<evidence type="ECO:0000313" key="8">
    <source>
        <dbReference type="Proteomes" id="UP000002007"/>
    </source>
</evidence>
<dbReference type="EC" id="1.1.99.-" evidence="7"/>
<evidence type="ECO:0000256" key="5">
    <source>
        <dbReference type="RuleBase" id="RU003968"/>
    </source>
</evidence>
<dbReference type="GO" id="GO:0016614">
    <property type="term" value="F:oxidoreductase activity, acting on CH-OH group of donors"/>
    <property type="evidence" value="ECO:0007669"/>
    <property type="project" value="InterPro"/>
</dbReference>
<keyword evidence="8" id="KW-1185">Reference proteome</keyword>
<evidence type="ECO:0000313" key="7">
    <source>
        <dbReference type="EMBL" id="ABY23553.1"/>
    </source>
</evidence>
<dbReference type="Proteomes" id="UP000002007">
    <property type="component" value="Chromosome"/>
</dbReference>
<evidence type="ECO:0000256" key="2">
    <source>
        <dbReference type="ARBA" id="ARBA00010790"/>
    </source>
</evidence>
<dbReference type="InterPro" id="IPR036188">
    <property type="entry name" value="FAD/NAD-bd_sf"/>
</dbReference>
<reference evidence="8" key="1">
    <citation type="journal article" date="2008" name="J. Bacteriol.">
        <title>Genome sequence of the fish pathogen Renibacterium salmoninarum suggests reductive evolution away from an environmental Arthrobacter ancestor.</title>
        <authorList>
            <person name="Wiens G.D."/>
            <person name="Rockey D.D."/>
            <person name="Wu Z."/>
            <person name="Chang J."/>
            <person name="Levy R."/>
            <person name="Crane S."/>
            <person name="Chen D.S."/>
            <person name="Capri G.R."/>
            <person name="Burnett J.R."/>
            <person name="Sudheesh P.S."/>
            <person name="Schipma M.J."/>
            <person name="Burd H."/>
            <person name="Bhattacharyya A."/>
            <person name="Rhodes L.D."/>
            <person name="Kaul R."/>
            <person name="Strom M.S."/>
        </authorList>
    </citation>
    <scope>NUCLEOTIDE SEQUENCE [LARGE SCALE GENOMIC DNA]</scope>
    <source>
        <strain evidence="8">ATCC 33209 / DSM 20767 / JCM 11484 / NBRC 15589 / NCIMB 2235</strain>
    </source>
</reference>
<evidence type="ECO:0000256" key="1">
    <source>
        <dbReference type="ARBA" id="ARBA00001974"/>
    </source>
</evidence>
<dbReference type="Gene3D" id="3.50.50.60">
    <property type="entry name" value="FAD/NAD(P)-binding domain"/>
    <property type="match status" value="1"/>
</dbReference>
<proteinExistence type="inferred from homology"/>
<keyword evidence="3 5" id="KW-0285">Flavoprotein</keyword>
<dbReference type="HOGENOM" id="CLU_002865_1_0_11"/>
<evidence type="ECO:0000259" key="6">
    <source>
        <dbReference type="PROSITE" id="PS00623"/>
    </source>
</evidence>
<comment type="cofactor">
    <cofactor evidence="1">
        <name>FAD</name>
        <dbReference type="ChEBI" id="CHEBI:57692"/>
    </cofactor>
</comment>
<dbReference type="PANTHER" id="PTHR11552:SF147">
    <property type="entry name" value="CHOLINE DEHYDROGENASE, MITOCHONDRIAL"/>
    <property type="match status" value="1"/>
</dbReference>
<dbReference type="EMBL" id="CP000910">
    <property type="protein sequence ID" value="ABY23553.1"/>
    <property type="molecule type" value="Genomic_DNA"/>
</dbReference>
<dbReference type="InterPro" id="IPR012132">
    <property type="entry name" value="GMC_OxRdtase"/>
</dbReference>
<protein>
    <submittedName>
        <fullName evidence="7">GMC family oxidoreductase</fullName>
        <ecNumber evidence="7">1.1.99.-</ecNumber>
    </submittedName>
</protein>
<accession>A9WN31</accession>
<dbReference type="eggNOG" id="COG2303">
    <property type="taxonomic scope" value="Bacteria"/>
</dbReference>
<organism evidence="7 8">
    <name type="scientific">Renibacterium salmoninarum (strain ATCC 33209 / DSM 20767 / JCM 11484 / NBRC 15589 / NCIMB 2235)</name>
    <dbReference type="NCBI Taxonomy" id="288705"/>
    <lineage>
        <taxon>Bacteria</taxon>
        <taxon>Bacillati</taxon>
        <taxon>Actinomycetota</taxon>
        <taxon>Actinomycetes</taxon>
        <taxon>Micrococcales</taxon>
        <taxon>Micrococcaceae</taxon>
        <taxon>Renibacterium</taxon>
    </lineage>
</organism>
<gene>
    <name evidence="7" type="ordered locus">RSal33209_1820</name>
</gene>
<dbReference type="PROSITE" id="PS00623">
    <property type="entry name" value="GMC_OXRED_1"/>
    <property type="match status" value="1"/>
</dbReference>
<keyword evidence="4 5" id="KW-0274">FAD</keyword>
<dbReference type="STRING" id="288705.RSal33209_1820"/>
<dbReference type="SUPFAM" id="SSF51905">
    <property type="entry name" value="FAD/NAD(P)-binding domain"/>
    <property type="match status" value="1"/>
</dbReference>
<keyword evidence="7" id="KW-0560">Oxidoreductase</keyword>
<sequence>MGICCPAQAILDRFDSQCDCNCMKIQCRVAATIQKIQKFVRVSPKEFKDFRFGSNGVNPSENTARFASSGEEFDFVIVGAGSAGATLATRLSEDPAVSGLLLEAGKAGRKPEVHIPAAFSALFRSELDWDYNTVAQPSLENRSIYWPRGKMLGGSSSINAMMWVRGFASDYQSWGAAAGSAWSWQSLLPYFRRIENIEDSTNPDHGSSGPMIVEAQRSPRSHTETFLEAAQEIGFSLAPHNTDAPEGFNKTMVNQHHGSRFSVADAYLKPAKNRANLSIRTQCHATKVIIEGQRATGVEYYDGGLKTVRARREVILSGGTINAPQLLMLSGIGPAAELKTHGIESIVDAPEVGKNLYDHLLS</sequence>
<dbReference type="GO" id="GO:0050660">
    <property type="term" value="F:flavin adenine dinucleotide binding"/>
    <property type="evidence" value="ECO:0007669"/>
    <property type="project" value="InterPro"/>
</dbReference>
<comment type="similarity">
    <text evidence="2 5">Belongs to the GMC oxidoreductase family.</text>
</comment>
<dbReference type="AlphaFoldDB" id="A9WN31"/>
<dbReference type="InterPro" id="IPR000172">
    <property type="entry name" value="GMC_OxRdtase_N"/>
</dbReference>
<dbReference type="PANTHER" id="PTHR11552">
    <property type="entry name" value="GLUCOSE-METHANOL-CHOLINE GMC OXIDOREDUCTASE"/>
    <property type="match status" value="1"/>
</dbReference>
<name>A9WN31_RENSM</name>
<feature type="domain" description="Glucose-methanol-choline oxidoreductase N-terminal" evidence="6">
    <location>
        <begin position="149"/>
        <end position="172"/>
    </location>
</feature>
<dbReference type="Pfam" id="PF00732">
    <property type="entry name" value="GMC_oxred_N"/>
    <property type="match status" value="1"/>
</dbReference>
<dbReference type="Gene3D" id="3.30.560.10">
    <property type="entry name" value="Glucose Oxidase, domain 3"/>
    <property type="match status" value="1"/>
</dbReference>
<dbReference type="KEGG" id="rsa:RSal33209_1820"/>
<evidence type="ECO:0000256" key="3">
    <source>
        <dbReference type="ARBA" id="ARBA00022630"/>
    </source>
</evidence>
<evidence type="ECO:0000256" key="4">
    <source>
        <dbReference type="ARBA" id="ARBA00022827"/>
    </source>
</evidence>